<proteinExistence type="predicted"/>
<dbReference type="Pfam" id="PF06658">
    <property type="entry name" value="DUF1168"/>
    <property type="match status" value="1"/>
</dbReference>
<dbReference type="Proteomes" id="UP000036681">
    <property type="component" value="Unplaced"/>
</dbReference>
<dbReference type="WBParaSite" id="ALUE_0000575501-mRNA-1">
    <property type="protein sequence ID" value="ALUE_0000575501-mRNA-1"/>
    <property type="gene ID" value="ALUE_0000575501"/>
</dbReference>
<name>A0A0M3HT42_ASCLU</name>
<dbReference type="AlphaFoldDB" id="A0A0M3HT42"/>
<evidence type="ECO:0000256" key="1">
    <source>
        <dbReference type="SAM" id="MobiDB-lite"/>
    </source>
</evidence>
<dbReference type="GO" id="GO:0003725">
    <property type="term" value="F:double-stranded RNA binding"/>
    <property type="evidence" value="ECO:0007669"/>
    <property type="project" value="InterPro"/>
</dbReference>
<evidence type="ECO:0000313" key="2">
    <source>
        <dbReference type="Proteomes" id="UP000036681"/>
    </source>
</evidence>
<dbReference type="PANTHER" id="PTHR13507">
    <property type="entry name" value="PRKR-INTERACTING PROTEIN 1"/>
    <property type="match status" value="1"/>
</dbReference>
<feature type="region of interest" description="Disordered" evidence="1">
    <location>
        <begin position="107"/>
        <end position="213"/>
    </location>
</feature>
<dbReference type="GO" id="GO:0019901">
    <property type="term" value="F:protein kinase binding"/>
    <property type="evidence" value="ECO:0007669"/>
    <property type="project" value="TreeGrafter"/>
</dbReference>
<protein>
    <submittedName>
        <fullName evidence="3">PRKR-interacting protein 1</fullName>
    </submittedName>
</protein>
<keyword evidence="2" id="KW-1185">Reference proteome</keyword>
<evidence type="ECO:0000313" key="3">
    <source>
        <dbReference type="WBParaSite" id="ALUE_0000575501-mRNA-1"/>
    </source>
</evidence>
<dbReference type="GO" id="GO:0004860">
    <property type="term" value="F:protein kinase inhibitor activity"/>
    <property type="evidence" value="ECO:0007669"/>
    <property type="project" value="TreeGrafter"/>
</dbReference>
<accession>A0A0M3HT42</accession>
<dbReference type="PANTHER" id="PTHR13507:SF0">
    <property type="entry name" value="PRKR-INTERACTING PROTEIN 1"/>
    <property type="match status" value="1"/>
</dbReference>
<dbReference type="InterPro" id="IPR009548">
    <property type="entry name" value="Prkrip1"/>
</dbReference>
<reference evidence="3" key="1">
    <citation type="submission" date="2017-02" db="UniProtKB">
        <authorList>
            <consortium name="WormBaseParasite"/>
        </authorList>
    </citation>
    <scope>IDENTIFICATION</scope>
</reference>
<organism evidence="2 3">
    <name type="scientific">Ascaris lumbricoides</name>
    <name type="common">Giant roundworm</name>
    <dbReference type="NCBI Taxonomy" id="6252"/>
    <lineage>
        <taxon>Eukaryota</taxon>
        <taxon>Metazoa</taxon>
        <taxon>Ecdysozoa</taxon>
        <taxon>Nematoda</taxon>
        <taxon>Chromadorea</taxon>
        <taxon>Rhabditida</taxon>
        <taxon>Spirurina</taxon>
        <taxon>Ascaridomorpha</taxon>
        <taxon>Ascaridoidea</taxon>
        <taxon>Ascarididae</taxon>
        <taxon>Ascaris</taxon>
    </lineage>
</organism>
<feature type="compositionally biased region" description="Basic residues" evidence="1">
    <location>
        <begin position="115"/>
        <end position="136"/>
    </location>
</feature>
<dbReference type="GO" id="GO:0005730">
    <property type="term" value="C:nucleolus"/>
    <property type="evidence" value="ECO:0007669"/>
    <property type="project" value="TreeGrafter"/>
</dbReference>
<sequence>MPREDKEQEEEQRARTAYDLIRMRLDRLEKNIEKPVSIPQRRDTRKPRPPPDFVRNVVGSSAAAGSAEFHIFRNNRKREMDRLDYMNQKAHQEELDAEYEARREKQIKLEEERTAKKRSKRQRHKEKLKQRKRKEVTKKEEDGDSDEAASSAEHTDDDDASLSDPTLKREAQNSQSTPVQAEGDDNKAASGNDGKEDIAGEGNAVEDYSNGDRQLSGVESVAFAGGISHSMDQKIDT</sequence>
<feature type="region of interest" description="Disordered" evidence="1">
    <location>
        <begin position="29"/>
        <end position="74"/>
    </location>
</feature>